<dbReference type="GO" id="GO:0005886">
    <property type="term" value="C:plasma membrane"/>
    <property type="evidence" value="ECO:0007669"/>
    <property type="project" value="TreeGrafter"/>
</dbReference>
<protein>
    <recommendedName>
        <fullName evidence="2 5">Cell shape-determining protein MreC</fullName>
    </recommendedName>
    <alternativeName>
        <fullName evidence="4 5">Cell shape protein MreC</fullName>
    </alternativeName>
</protein>
<feature type="compositionally biased region" description="Low complexity" evidence="7">
    <location>
        <begin position="278"/>
        <end position="298"/>
    </location>
</feature>
<evidence type="ECO:0000256" key="7">
    <source>
        <dbReference type="SAM" id="MobiDB-lite"/>
    </source>
</evidence>
<evidence type="ECO:0000256" key="1">
    <source>
        <dbReference type="ARBA" id="ARBA00009369"/>
    </source>
</evidence>
<dbReference type="Pfam" id="PF04085">
    <property type="entry name" value="MreC"/>
    <property type="match status" value="1"/>
</dbReference>
<dbReference type="InterPro" id="IPR042177">
    <property type="entry name" value="Cell/Rod_1"/>
</dbReference>
<dbReference type="Gene3D" id="1.20.5.490">
    <property type="entry name" value="Single helix bin"/>
    <property type="match status" value="1"/>
</dbReference>
<feature type="region of interest" description="Disordered" evidence="7">
    <location>
        <begin position="276"/>
        <end position="298"/>
    </location>
</feature>
<dbReference type="RefSeq" id="WP_115752417.1">
    <property type="nucleotide sequence ID" value="NZ_LARY01000001.1"/>
</dbReference>
<evidence type="ECO:0000256" key="4">
    <source>
        <dbReference type="ARBA" id="ARBA00032089"/>
    </source>
</evidence>
<name>A0A3D8TVA7_9LIST</name>
<dbReference type="GO" id="GO:0008360">
    <property type="term" value="P:regulation of cell shape"/>
    <property type="evidence" value="ECO:0007669"/>
    <property type="project" value="UniProtKB-KW"/>
</dbReference>
<evidence type="ECO:0000313" key="9">
    <source>
        <dbReference type="EMBL" id="RDX02729.1"/>
    </source>
</evidence>
<evidence type="ECO:0000256" key="6">
    <source>
        <dbReference type="SAM" id="Coils"/>
    </source>
</evidence>
<dbReference type="NCBIfam" id="TIGR00219">
    <property type="entry name" value="mreC"/>
    <property type="match status" value="1"/>
</dbReference>
<evidence type="ECO:0000256" key="5">
    <source>
        <dbReference type="PIRNR" id="PIRNR038471"/>
    </source>
</evidence>
<keyword evidence="6" id="KW-0175">Coiled coil</keyword>
<sequence length="298" mass="32501">MPQFFLNKRLIVLLISIIVLVALVGFSLRDRENASWPEQFVKDVVGFGENIISKPVTYVSSLVDGAKDLKNTYTENAKLKKRLDGVAQLESEVADLKKENKDLKDSLNIKDSIRDYNPINAMVISRNPSNWNEQVEIDKGSRDGVKPDMAVITAGGLIGRITSTGAKSSTVELLTSNDTRNRVSAMVQGKNNAYGIINGYDGDTDLLELKQLPYDMKFSKGQKIVTSGLGGKFPAGIFVGTIEKVETDKMGLSQTAYIKTGADMYDMNHIIILQRTAETSSTSDDTGETDTSSSTGGN</sequence>
<evidence type="ECO:0000259" key="8">
    <source>
        <dbReference type="Pfam" id="PF04085"/>
    </source>
</evidence>
<dbReference type="InterPro" id="IPR055342">
    <property type="entry name" value="MreC_beta-barrel_core"/>
</dbReference>
<keyword evidence="10" id="KW-1185">Reference proteome</keyword>
<comment type="caution">
    <text evidence="9">The sequence shown here is derived from an EMBL/GenBank/DDBJ whole genome shotgun (WGS) entry which is preliminary data.</text>
</comment>
<comment type="function">
    <text evidence="5">Involved in formation and maintenance of cell shape.</text>
</comment>
<feature type="domain" description="Rod shape-determining protein MreC beta-barrel core" evidence="8">
    <location>
        <begin position="123"/>
        <end position="274"/>
    </location>
</feature>
<dbReference type="PANTHER" id="PTHR34138:SF1">
    <property type="entry name" value="CELL SHAPE-DETERMINING PROTEIN MREC"/>
    <property type="match status" value="1"/>
</dbReference>
<evidence type="ECO:0000256" key="2">
    <source>
        <dbReference type="ARBA" id="ARBA00013855"/>
    </source>
</evidence>
<dbReference type="EMBL" id="LARY01000001">
    <property type="protein sequence ID" value="RDX02729.1"/>
    <property type="molecule type" value="Genomic_DNA"/>
</dbReference>
<comment type="similarity">
    <text evidence="1 5">Belongs to the MreC family.</text>
</comment>
<organism evidence="9 10">
    <name type="scientific">Listeria kieliensis</name>
    <dbReference type="NCBI Taxonomy" id="1621700"/>
    <lineage>
        <taxon>Bacteria</taxon>
        <taxon>Bacillati</taxon>
        <taxon>Bacillota</taxon>
        <taxon>Bacilli</taxon>
        <taxon>Bacillales</taxon>
        <taxon>Listeriaceae</taxon>
        <taxon>Listeria</taxon>
    </lineage>
</organism>
<dbReference type="PIRSF" id="PIRSF038471">
    <property type="entry name" value="MreC"/>
    <property type="match status" value="1"/>
</dbReference>
<evidence type="ECO:0000256" key="3">
    <source>
        <dbReference type="ARBA" id="ARBA00022960"/>
    </source>
</evidence>
<dbReference type="Proteomes" id="UP000257055">
    <property type="component" value="Unassembled WGS sequence"/>
</dbReference>
<dbReference type="Gene3D" id="2.40.10.350">
    <property type="entry name" value="Rod shape-determining protein MreC, domain 2"/>
    <property type="match status" value="1"/>
</dbReference>
<reference evidence="10" key="1">
    <citation type="submission" date="2015-04" db="EMBL/GenBank/DDBJ databases">
        <authorList>
            <person name="Schardt J."/>
            <person name="Mueller-Herbst S."/>
            <person name="Scherer S."/>
            <person name="Huptas C."/>
        </authorList>
    </citation>
    <scope>NUCLEOTIDE SEQUENCE [LARGE SCALE GENOMIC DNA]</scope>
    <source>
        <strain evidence="10">Kiel-L1</strain>
    </source>
</reference>
<dbReference type="PANTHER" id="PTHR34138">
    <property type="entry name" value="CELL SHAPE-DETERMINING PROTEIN MREC"/>
    <property type="match status" value="1"/>
</dbReference>
<evidence type="ECO:0000313" key="10">
    <source>
        <dbReference type="Proteomes" id="UP000257055"/>
    </source>
</evidence>
<accession>A0A3D8TVA7</accession>
<dbReference type="InterPro" id="IPR007221">
    <property type="entry name" value="MreC"/>
</dbReference>
<gene>
    <name evidence="9" type="ORF">UR08_04275</name>
</gene>
<proteinExistence type="inferred from homology"/>
<feature type="coiled-coil region" evidence="6">
    <location>
        <begin position="79"/>
        <end position="106"/>
    </location>
</feature>
<dbReference type="InterPro" id="IPR042175">
    <property type="entry name" value="Cell/Rod_MreC_2"/>
</dbReference>
<dbReference type="Gene3D" id="2.40.10.340">
    <property type="entry name" value="Rod shape-determining protein MreC, domain 1"/>
    <property type="match status" value="1"/>
</dbReference>
<dbReference type="AlphaFoldDB" id="A0A3D8TVA7"/>
<keyword evidence="3 5" id="KW-0133">Cell shape</keyword>